<feature type="compositionally biased region" description="Basic residues" evidence="1">
    <location>
        <begin position="188"/>
        <end position="201"/>
    </location>
</feature>
<reference evidence="2 3" key="1">
    <citation type="journal article" date="2015" name="Proc. Natl. Acad. Sci. U.S.A.">
        <title>The resurrection genome of Boea hygrometrica: A blueprint for survival of dehydration.</title>
        <authorList>
            <person name="Xiao L."/>
            <person name="Yang G."/>
            <person name="Zhang L."/>
            <person name="Yang X."/>
            <person name="Zhao S."/>
            <person name="Ji Z."/>
            <person name="Zhou Q."/>
            <person name="Hu M."/>
            <person name="Wang Y."/>
            <person name="Chen M."/>
            <person name="Xu Y."/>
            <person name="Jin H."/>
            <person name="Xiao X."/>
            <person name="Hu G."/>
            <person name="Bao F."/>
            <person name="Hu Y."/>
            <person name="Wan P."/>
            <person name="Li L."/>
            <person name="Deng X."/>
            <person name="Kuang T."/>
            <person name="Xiang C."/>
            <person name="Zhu J.K."/>
            <person name="Oliver M.J."/>
            <person name="He Y."/>
        </authorList>
    </citation>
    <scope>NUCLEOTIDE SEQUENCE [LARGE SCALE GENOMIC DNA]</scope>
    <source>
        <strain evidence="3">cv. XS01</strain>
    </source>
</reference>
<gene>
    <name evidence="2" type="ORF">F511_23955</name>
</gene>
<dbReference type="AlphaFoldDB" id="A0A2Z7CU28"/>
<evidence type="ECO:0000256" key="1">
    <source>
        <dbReference type="SAM" id="MobiDB-lite"/>
    </source>
</evidence>
<dbReference type="Proteomes" id="UP000250235">
    <property type="component" value="Unassembled WGS sequence"/>
</dbReference>
<dbReference type="EMBL" id="KQ994479">
    <property type="protein sequence ID" value="KZV48154.1"/>
    <property type="molecule type" value="Genomic_DNA"/>
</dbReference>
<evidence type="ECO:0000313" key="2">
    <source>
        <dbReference type="EMBL" id="KZV48154.1"/>
    </source>
</evidence>
<protein>
    <submittedName>
        <fullName evidence="2">Uncharacterized protein</fullName>
    </submittedName>
</protein>
<keyword evidence="3" id="KW-1185">Reference proteome</keyword>
<evidence type="ECO:0000313" key="3">
    <source>
        <dbReference type="Proteomes" id="UP000250235"/>
    </source>
</evidence>
<name>A0A2Z7CU28_9LAMI</name>
<accession>A0A2Z7CU28</accession>
<organism evidence="2 3">
    <name type="scientific">Dorcoceras hygrometricum</name>
    <dbReference type="NCBI Taxonomy" id="472368"/>
    <lineage>
        <taxon>Eukaryota</taxon>
        <taxon>Viridiplantae</taxon>
        <taxon>Streptophyta</taxon>
        <taxon>Embryophyta</taxon>
        <taxon>Tracheophyta</taxon>
        <taxon>Spermatophyta</taxon>
        <taxon>Magnoliopsida</taxon>
        <taxon>eudicotyledons</taxon>
        <taxon>Gunneridae</taxon>
        <taxon>Pentapetalae</taxon>
        <taxon>asterids</taxon>
        <taxon>lamiids</taxon>
        <taxon>Lamiales</taxon>
        <taxon>Gesneriaceae</taxon>
        <taxon>Didymocarpoideae</taxon>
        <taxon>Trichosporeae</taxon>
        <taxon>Loxocarpinae</taxon>
        <taxon>Dorcoceras</taxon>
    </lineage>
</organism>
<feature type="region of interest" description="Disordered" evidence="1">
    <location>
        <begin position="180"/>
        <end position="201"/>
    </location>
</feature>
<sequence>MLNTVQRSGQLLPEHQLSATNLVSEHSPEINTHISSWNRFRRSFLRIKVAAPPSSLQVAAAAVRRRRPSSPEIVSGQFDMENPFVLISSVLLVQADEGVSFLVMDRIGDFYRNLPRRADVIVTTVGARHKCQQAVFSVLPLPSRGADPDPQQWYQSQCFSDLINTDCPIVSNISNFRSEKSKSLNQGPRHRRMRRRNTSARWRARRSTRPCMIANRWMPPRAKCRTPSPALCTGCATCREWTRESRPLDCATGCRKAAPFRARACAIVALHRPLSSAIVAPLCAAGRPMNSHGRALLDAQLHVQIVGASRGCAALVAAVRGLAPRAIFMVAAVAGSRLPVIVRRCRDGRFLLGFSSGLSRAAREVIGPIFDIGPVLVDFEILRFLGPKLLLPNMIQLK</sequence>
<proteinExistence type="predicted"/>